<dbReference type="GO" id="GO:0003712">
    <property type="term" value="F:transcription coregulator activity"/>
    <property type="evidence" value="ECO:0007669"/>
    <property type="project" value="UniProtKB-UniRule"/>
</dbReference>
<evidence type="ECO:0000256" key="10">
    <source>
        <dbReference type="SAM" id="MobiDB-lite"/>
    </source>
</evidence>
<feature type="compositionally biased region" description="Low complexity" evidence="10">
    <location>
        <begin position="976"/>
        <end position="988"/>
    </location>
</feature>
<dbReference type="GO" id="GO:0006357">
    <property type="term" value="P:regulation of transcription by RNA polymerase II"/>
    <property type="evidence" value="ECO:0007669"/>
    <property type="project" value="InterPro"/>
</dbReference>
<dbReference type="GO" id="GO:0016592">
    <property type="term" value="C:mediator complex"/>
    <property type="evidence" value="ECO:0007669"/>
    <property type="project" value="UniProtKB-UniRule"/>
</dbReference>
<gene>
    <name evidence="16" type="ORF">L596_020498</name>
</gene>
<evidence type="ECO:0000259" key="12">
    <source>
        <dbReference type="Pfam" id="PF22981"/>
    </source>
</evidence>
<dbReference type="OrthoDB" id="205099at2759"/>
<reference evidence="16 17" key="2">
    <citation type="journal article" date="2019" name="G3 (Bethesda)">
        <title>Hybrid Assembly of the Genome of the Entomopathogenic Nematode Steinernema carpocapsae Identifies the X-Chromosome.</title>
        <authorList>
            <person name="Serra L."/>
            <person name="Macchietto M."/>
            <person name="Macias-Munoz A."/>
            <person name="McGill C.J."/>
            <person name="Rodriguez I.M."/>
            <person name="Rodriguez B."/>
            <person name="Murad R."/>
            <person name="Mortazavi A."/>
        </authorList>
    </citation>
    <scope>NUCLEOTIDE SEQUENCE [LARGE SCALE GENOMIC DNA]</scope>
    <source>
        <strain evidence="16 17">ALL</strain>
    </source>
</reference>
<feature type="region of interest" description="Disordered" evidence="10">
    <location>
        <begin position="969"/>
        <end position="1005"/>
    </location>
</feature>
<dbReference type="Pfam" id="PF08638">
    <property type="entry name" value="Med14"/>
    <property type="match status" value="1"/>
</dbReference>
<evidence type="ECO:0000256" key="9">
    <source>
        <dbReference type="RuleBase" id="RU365082"/>
    </source>
</evidence>
<evidence type="ECO:0000256" key="5">
    <source>
        <dbReference type="ARBA" id="ARBA00023159"/>
    </source>
</evidence>
<comment type="caution">
    <text evidence="16">The sequence shown here is derived from an EMBL/GenBank/DDBJ whole genome shotgun (WGS) entry which is preliminary data.</text>
</comment>
<evidence type="ECO:0000256" key="2">
    <source>
        <dbReference type="ARBA" id="ARBA00007813"/>
    </source>
</evidence>
<feature type="region of interest" description="Disordered" evidence="10">
    <location>
        <begin position="18"/>
        <end position="44"/>
    </location>
</feature>
<dbReference type="Pfam" id="PF25065">
    <property type="entry name" value="RM3_Med14"/>
    <property type="match status" value="1"/>
</dbReference>
<dbReference type="EMBL" id="AZBU02000006">
    <property type="protein sequence ID" value="TKR73157.1"/>
    <property type="molecule type" value="Genomic_DNA"/>
</dbReference>
<evidence type="ECO:0000259" key="11">
    <source>
        <dbReference type="Pfam" id="PF08638"/>
    </source>
</evidence>
<dbReference type="STRING" id="34508.A0A4U5MTQ3"/>
<accession>A0A4U5MTQ3</accession>
<keyword evidence="6 9" id="KW-0804">Transcription</keyword>
<evidence type="ECO:0000256" key="8">
    <source>
        <dbReference type="ARBA" id="ARBA00032007"/>
    </source>
</evidence>
<keyword evidence="7 9" id="KW-0539">Nucleus</keyword>
<feature type="compositionally biased region" description="Polar residues" evidence="10">
    <location>
        <begin position="1030"/>
        <end position="1044"/>
    </location>
</feature>
<dbReference type="InterPro" id="IPR013947">
    <property type="entry name" value="Mediator_Med14"/>
</dbReference>
<evidence type="ECO:0000313" key="16">
    <source>
        <dbReference type="EMBL" id="TKR73157.1"/>
    </source>
</evidence>
<keyword evidence="5 9" id="KW-0010">Activator</keyword>
<organism evidence="16 17">
    <name type="scientific">Steinernema carpocapsae</name>
    <name type="common">Entomopathogenic nematode</name>
    <dbReference type="NCBI Taxonomy" id="34508"/>
    <lineage>
        <taxon>Eukaryota</taxon>
        <taxon>Metazoa</taxon>
        <taxon>Ecdysozoa</taxon>
        <taxon>Nematoda</taxon>
        <taxon>Chromadorea</taxon>
        <taxon>Rhabditida</taxon>
        <taxon>Tylenchina</taxon>
        <taxon>Panagrolaimomorpha</taxon>
        <taxon>Strongyloidoidea</taxon>
        <taxon>Steinernematidae</taxon>
        <taxon>Steinernema</taxon>
    </lineage>
</organism>
<dbReference type="InterPro" id="IPR055122">
    <property type="entry name" value="Med14_N"/>
</dbReference>
<name>A0A4U5MTQ3_STECR</name>
<comment type="function">
    <text evidence="9">Component of the Mediator complex, a coactivator involved in the regulated transcription of nearly all RNA polymerase II-dependent genes. Mediator functions as a bridge to convey information from gene-specific regulatory proteins to the basal RNA polymerase II transcription machinery. Mediator is recruited to promoters by direct interactions with regulatory proteins and serves as a scaffold for the assembly of a functional preinitiation complex with RNA polymerase II and the general transcription factors.</text>
</comment>
<dbReference type="Pfam" id="PF25308">
    <property type="entry name" value="Rgr-1_C"/>
    <property type="match status" value="1"/>
</dbReference>
<evidence type="ECO:0000256" key="7">
    <source>
        <dbReference type="ARBA" id="ARBA00023242"/>
    </source>
</evidence>
<keyword evidence="17" id="KW-1185">Reference proteome</keyword>
<feature type="domain" description="Mediator complex subunit MED14 N-terminal" evidence="11">
    <location>
        <begin position="51"/>
        <end position="241"/>
    </location>
</feature>
<evidence type="ECO:0000256" key="4">
    <source>
        <dbReference type="ARBA" id="ARBA00023015"/>
    </source>
</evidence>
<keyword evidence="4 9" id="KW-0805">Transcription regulation</keyword>
<dbReference type="Pfam" id="PF22981">
    <property type="entry name" value="RM2_Med14"/>
    <property type="match status" value="1"/>
</dbReference>
<feature type="domain" description="Rgr-1 C-terminal" evidence="15">
    <location>
        <begin position="1192"/>
        <end position="1352"/>
    </location>
</feature>
<evidence type="ECO:0000313" key="17">
    <source>
        <dbReference type="Proteomes" id="UP000298663"/>
    </source>
</evidence>
<dbReference type="InterPro" id="IPR055113">
    <property type="entry name" value="Med14_RM2"/>
</dbReference>
<proteinExistence type="inferred from homology"/>
<evidence type="ECO:0000256" key="3">
    <source>
        <dbReference type="ARBA" id="ARBA00019619"/>
    </source>
</evidence>
<dbReference type="GO" id="GO:0070847">
    <property type="term" value="C:core mediator complex"/>
    <property type="evidence" value="ECO:0007669"/>
    <property type="project" value="TreeGrafter"/>
</dbReference>
<evidence type="ECO:0000259" key="14">
    <source>
        <dbReference type="Pfam" id="PF25065"/>
    </source>
</evidence>
<comment type="similarity">
    <text evidence="2 9">Belongs to the Mediator complex subunit 14 family.</text>
</comment>
<evidence type="ECO:0000259" key="13">
    <source>
        <dbReference type="Pfam" id="PF22984"/>
    </source>
</evidence>
<feature type="domain" description="Mediator of RNA polymerase II transcription subunit 14 RM6" evidence="13">
    <location>
        <begin position="791"/>
        <end position="862"/>
    </location>
</feature>
<feature type="region of interest" description="Disordered" evidence="10">
    <location>
        <begin position="1029"/>
        <end position="1060"/>
    </location>
</feature>
<reference evidence="16 17" key="1">
    <citation type="journal article" date="2015" name="Genome Biol.">
        <title>Comparative genomics of Steinernema reveals deeply conserved gene regulatory networks.</title>
        <authorList>
            <person name="Dillman A.R."/>
            <person name="Macchietto M."/>
            <person name="Porter C.F."/>
            <person name="Rogers A."/>
            <person name="Williams B."/>
            <person name="Antoshechkin I."/>
            <person name="Lee M.M."/>
            <person name="Goodwin Z."/>
            <person name="Lu X."/>
            <person name="Lewis E.E."/>
            <person name="Goodrich-Blair H."/>
            <person name="Stock S.P."/>
            <person name="Adams B.J."/>
            <person name="Sternberg P.W."/>
            <person name="Mortazavi A."/>
        </authorList>
    </citation>
    <scope>NUCLEOTIDE SEQUENCE [LARGE SCALE GENOMIC DNA]</scope>
    <source>
        <strain evidence="16 17">ALL</strain>
    </source>
</reference>
<protein>
    <recommendedName>
        <fullName evidence="3 9">Mediator of RNA polymerase II transcription subunit 14</fullName>
    </recommendedName>
    <alternativeName>
        <fullName evidence="8 9">Mediator complex subunit 14</fullName>
    </alternativeName>
</protein>
<dbReference type="InterPro" id="IPR057322">
    <property type="entry name" value="Rgr-1_C"/>
</dbReference>
<dbReference type="Pfam" id="PF22984">
    <property type="entry name" value="RM6_Med14"/>
    <property type="match status" value="1"/>
</dbReference>
<sequence>MDFPPSAAGMISHYAGGGQLPTSLQQPQPMEEDEFSRPGLQPVPANQGAPTIPLNVLLDFAVQQIYHDLTVLSELLPKKMDMDRKISIVQFAHDTRQLFVKILAAVKWLKSAKRFEMCSSIVHFLDSQAALFVNTADTLVELARNELIHARVPCYQIAIASDTLTRRTYDRLPTCIKKNFIPDITLTKGDQAKVLHRLNQVIQQRISQASAKLSPRIKNIRIKNGMVTLEVPGEFRVTLTLLGERADTEWTLLNIKMLVQDFEVGYGSSLVHNTQLNMVHNVLQARMLKSKQPITEVYTLLHHFAMTLQLDLLFCQAQLLLKGPMSAYVAVENYNPNQGYLQIGYWYKRGSNNAKSTSQYRLVISFDPEKTQTGLRVRHHPGGKNLDVPMLDDRTGHLSVEKVLSQTMYIRCLERMLRLRTRLESLKPMRKCKFTGNHVPTLSWPLAADGDDGGLEIPEDECLSVGVNMFSGRVVCSVKGLGPKAEIRELENLLGDNAPMEQVVKCINRIRVLLMIGRYHKSVVGLQVRVVKERANMPILKDLTELSADRIILQFVRDEQHYLIVTFSPNEITGISVQLFLYSKSGKNNIQGVDPQRMCDWYGVKEDETKHEEAMEVDEHEIPAPKVKWSNLHKRMNSVISAIDDRLAFVKVIEELEKRNVVLEPLSCEPVVGGLVLKLKNLKNAITSEGTPDSEFLNNLSQVQLRLDTRNKVYWHLECTLKELTIPAENFVINGQDPSGAHSFVQEVTGPAGAMTSENVANGIVQRFASYAELYRILMTFEKIYDVCFKHSCKVHSYSYNKFAVAYGEHLDQLMVVAYKTRNQNFSLCFGMISGNQNSKPRKALRWNAHTMMSSILNERFRQRKDIIWLVNYLLDTSRPLLAISNFARIRLRSTRPFAQIMGIEQTYPVELENSLIIANEYTIRIIYAQFIVEFKLLAGGQVGIRDCSGKKALLFGLEAFWEKMKGDKKDPNALSRTNTSTRRMSSMPNSPYQPPNSLPPQQIAQSPMMNMNMNMSLSVPPAHGFNSDFYDSTSPRGMHSTTSRPPLPANSPLPASRKGFSVDHKTFEKGLEAPCEYKKMRCERFYGIGSANTQKSPFAEFLFGMTAVTRLGMCVRAYRQHTTRLGTLQLDIFEFKPAPDAFKISFNAGGGPLMQGKPWVVVAHVFMDQNAFKLKLRLDFHGNNTPPESAVRTAERYFEEGVLRLQNEIAFFALMSACRITAPGAFLDLTKIMQAQMEPDMTLPWRLSLQTVTEPTNPQGQKRYSVGIMPTMSFASFMFVVTIRPTKSGQPPSARYQLQLVYHVQQNVLEMMGVHRDPNLMRLLKEGVEQAKQNGECSIWRAVDNVIRNFTPSTGTAS</sequence>
<evidence type="ECO:0000259" key="15">
    <source>
        <dbReference type="Pfam" id="PF25308"/>
    </source>
</evidence>
<dbReference type="PANTHER" id="PTHR12809">
    <property type="entry name" value="MEDIATOR COMPLEX SUBUNIT"/>
    <property type="match status" value="1"/>
</dbReference>
<dbReference type="InterPro" id="IPR056879">
    <property type="entry name" value="RM3_Med14"/>
</dbReference>
<feature type="domain" description="Mediator of RNA polymerase II transcription subunit 14 RM2" evidence="12">
    <location>
        <begin position="327"/>
        <end position="382"/>
    </location>
</feature>
<dbReference type="Proteomes" id="UP000298663">
    <property type="component" value="Unassembled WGS sequence"/>
</dbReference>
<evidence type="ECO:0000256" key="1">
    <source>
        <dbReference type="ARBA" id="ARBA00004123"/>
    </source>
</evidence>
<dbReference type="InterPro" id="IPR055114">
    <property type="entry name" value="Med14_RM6"/>
</dbReference>
<evidence type="ECO:0000256" key="6">
    <source>
        <dbReference type="ARBA" id="ARBA00023163"/>
    </source>
</evidence>
<dbReference type="PANTHER" id="PTHR12809:SF2">
    <property type="entry name" value="MEDIATOR OF RNA POLYMERASE II TRANSCRIPTION SUBUNIT 14"/>
    <property type="match status" value="1"/>
</dbReference>
<comment type="subunit">
    <text evidence="9">Component of the Mediator complex.</text>
</comment>
<comment type="subcellular location">
    <subcellularLocation>
        <location evidence="1 9">Nucleus</location>
    </subcellularLocation>
</comment>
<feature type="domain" description="Mediator of RNA polymerase II transcription subunit 14 RM3" evidence="14">
    <location>
        <begin position="401"/>
        <end position="518"/>
    </location>
</feature>